<evidence type="ECO:0000256" key="1">
    <source>
        <dbReference type="SAM" id="MobiDB-lite"/>
    </source>
</evidence>
<sequence length="107" mass="11943">MVQPRSVGLGPDYRLNGRDSALSVPDKDMSSNHLSRSDVVRIRSRSPSQTPPLSGTPLYPLYREDAVRLLRGSKLSRAYSDAGQYSSLERRSLRRASVAASFDFDDR</sequence>
<dbReference type="AlphaFoldDB" id="A0A4Z2GW72"/>
<protein>
    <submittedName>
        <fullName evidence="2">Uncharacterized protein</fullName>
    </submittedName>
</protein>
<evidence type="ECO:0000313" key="2">
    <source>
        <dbReference type="EMBL" id="TNN57345.1"/>
    </source>
</evidence>
<organism evidence="2 3">
    <name type="scientific">Liparis tanakae</name>
    <name type="common">Tanaka's snailfish</name>
    <dbReference type="NCBI Taxonomy" id="230148"/>
    <lineage>
        <taxon>Eukaryota</taxon>
        <taxon>Metazoa</taxon>
        <taxon>Chordata</taxon>
        <taxon>Craniata</taxon>
        <taxon>Vertebrata</taxon>
        <taxon>Euteleostomi</taxon>
        <taxon>Actinopterygii</taxon>
        <taxon>Neopterygii</taxon>
        <taxon>Teleostei</taxon>
        <taxon>Neoteleostei</taxon>
        <taxon>Acanthomorphata</taxon>
        <taxon>Eupercaria</taxon>
        <taxon>Perciformes</taxon>
        <taxon>Cottioidei</taxon>
        <taxon>Cottales</taxon>
        <taxon>Liparidae</taxon>
        <taxon>Liparis</taxon>
    </lineage>
</organism>
<gene>
    <name evidence="2" type="ORF">EYF80_032421</name>
</gene>
<feature type="compositionally biased region" description="Basic and acidic residues" evidence="1">
    <location>
        <begin position="25"/>
        <end position="41"/>
    </location>
</feature>
<dbReference type="OrthoDB" id="10487867at2759"/>
<keyword evidence="3" id="KW-1185">Reference proteome</keyword>
<accession>A0A4Z2GW72</accession>
<dbReference type="EMBL" id="SRLO01000407">
    <property type="protein sequence ID" value="TNN57345.1"/>
    <property type="molecule type" value="Genomic_DNA"/>
</dbReference>
<evidence type="ECO:0000313" key="3">
    <source>
        <dbReference type="Proteomes" id="UP000314294"/>
    </source>
</evidence>
<name>A0A4Z2GW72_9TELE</name>
<reference evidence="2 3" key="1">
    <citation type="submission" date="2019-03" db="EMBL/GenBank/DDBJ databases">
        <title>First draft genome of Liparis tanakae, snailfish: a comprehensive survey of snailfish specific genes.</title>
        <authorList>
            <person name="Kim W."/>
            <person name="Song I."/>
            <person name="Jeong J.-H."/>
            <person name="Kim D."/>
            <person name="Kim S."/>
            <person name="Ryu S."/>
            <person name="Song J.Y."/>
            <person name="Lee S.K."/>
        </authorList>
    </citation>
    <scope>NUCLEOTIDE SEQUENCE [LARGE SCALE GENOMIC DNA]</scope>
    <source>
        <tissue evidence="2">Muscle</tissue>
    </source>
</reference>
<feature type="region of interest" description="Disordered" evidence="1">
    <location>
        <begin position="1"/>
        <end position="57"/>
    </location>
</feature>
<comment type="caution">
    <text evidence="2">The sequence shown here is derived from an EMBL/GenBank/DDBJ whole genome shotgun (WGS) entry which is preliminary data.</text>
</comment>
<proteinExistence type="predicted"/>
<dbReference type="Proteomes" id="UP000314294">
    <property type="component" value="Unassembled WGS sequence"/>
</dbReference>